<sequence>MPRGTVAVLATDATVDRGAIATALALTEADEAHLDIHCLGIESTPPDAFMAGPTLMLTMPDSEAARERARELETEIRPLIPAHRGNVQLHRHHIREGLIGHDVGRIARLADRIVAAAPYGHDARPLQVATLEAALFTGGLPVIVVPDGGAEIAARPARLMVAWDDSREAMVAVRAALPMLRRAGCVDVVIVDPEVQTGDRSDPGGDLALFLARNGARVEVSVLARSRFRVSEILRRHAFDTGAEAVVMGAYGHSRLREQLFGGTTREMLTDARVALILAR</sequence>
<dbReference type="CDD" id="cd00293">
    <property type="entry name" value="USP-like"/>
    <property type="match status" value="1"/>
</dbReference>
<dbReference type="HOGENOM" id="CLU_049301_5_2_5"/>
<dbReference type="eggNOG" id="COG0589">
    <property type="taxonomic scope" value="Bacteria"/>
</dbReference>
<feature type="domain" description="UspA" evidence="1">
    <location>
        <begin position="158"/>
        <end position="278"/>
    </location>
</feature>
<evidence type="ECO:0000259" key="1">
    <source>
        <dbReference type="Pfam" id="PF00582"/>
    </source>
</evidence>
<dbReference type="Proteomes" id="UP000025047">
    <property type="component" value="Unassembled WGS sequence"/>
</dbReference>
<name>A0A017HF69_9RHOB</name>
<evidence type="ECO:0000313" key="3">
    <source>
        <dbReference type="Proteomes" id="UP000025047"/>
    </source>
</evidence>
<dbReference type="STRING" id="1122180.Lokhon_01613"/>
<organism evidence="2 3">
    <name type="scientific">Limimaricola hongkongensis DSM 17492</name>
    <dbReference type="NCBI Taxonomy" id="1122180"/>
    <lineage>
        <taxon>Bacteria</taxon>
        <taxon>Pseudomonadati</taxon>
        <taxon>Pseudomonadota</taxon>
        <taxon>Alphaproteobacteria</taxon>
        <taxon>Rhodobacterales</taxon>
        <taxon>Paracoccaceae</taxon>
        <taxon>Limimaricola</taxon>
    </lineage>
</organism>
<accession>A0A017HF69</accession>
<keyword evidence="3" id="KW-1185">Reference proteome</keyword>
<dbReference type="InterPro" id="IPR006016">
    <property type="entry name" value="UspA"/>
</dbReference>
<dbReference type="EMBL" id="APGJ01000004">
    <property type="protein sequence ID" value="EYD72808.1"/>
    <property type="molecule type" value="Genomic_DNA"/>
</dbReference>
<reference evidence="2 3" key="1">
    <citation type="submission" date="2013-03" db="EMBL/GenBank/DDBJ databases">
        <authorList>
            <person name="Fiebig A."/>
            <person name="Goeker M."/>
            <person name="Klenk H.-P.P."/>
        </authorList>
    </citation>
    <scope>NUCLEOTIDE SEQUENCE [LARGE SCALE GENOMIC DNA]</scope>
    <source>
        <strain evidence="2 3">DSM 17492</strain>
    </source>
</reference>
<dbReference type="SUPFAM" id="SSF52402">
    <property type="entry name" value="Adenine nucleotide alpha hydrolases-like"/>
    <property type="match status" value="1"/>
</dbReference>
<protein>
    <recommendedName>
        <fullName evidence="1">UspA domain-containing protein</fullName>
    </recommendedName>
</protein>
<gene>
    <name evidence="2" type="ORF">Lokhon_01613</name>
</gene>
<dbReference type="RefSeq" id="WP_017929142.1">
    <property type="nucleotide sequence ID" value="NZ_KB822999.1"/>
</dbReference>
<dbReference type="OrthoDB" id="9804721at2"/>
<dbReference type="AlphaFoldDB" id="A0A017HF69"/>
<proteinExistence type="predicted"/>
<evidence type="ECO:0000313" key="2">
    <source>
        <dbReference type="EMBL" id="EYD72808.1"/>
    </source>
</evidence>
<dbReference type="PATRIC" id="fig|1122180.6.peg.1590"/>
<dbReference type="Gene3D" id="3.40.50.12370">
    <property type="match status" value="1"/>
</dbReference>
<comment type="caution">
    <text evidence="2">The sequence shown here is derived from an EMBL/GenBank/DDBJ whole genome shotgun (WGS) entry which is preliminary data.</text>
</comment>
<dbReference type="Pfam" id="PF00582">
    <property type="entry name" value="Usp"/>
    <property type="match status" value="1"/>
</dbReference>